<dbReference type="AlphaFoldDB" id="A0A0D8IU96"/>
<accession>A0A0D8IU96</accession>
<evidence type="ECO:0000313" key="2">
    <source>
        <dbReference type="Proteomes" id="UP000032483"/>
    </source>
</evidence>
<name>A0A0D8IU96_9FIRM</name>
<dbReference type="Proteomes" id="UP000032483">
    <property type="component" value="Unassembled WGS sequence"/>
</dbReference>
<sequence length="61" mass="6920">MRQMREWKSGRPKAFRFWLYFTPGLSVLTQEAIARKQKFLRMASSGTLAGQNHGPPLGVLA</sequence>
<proteinExistence type="predicted"/>
<evidence type="ECO:0000313" key="1">
    <source>
        <dbReference type="EMBL" id="KJF38227.1"/>
    </source>
</evidence>
<organism evidence="1 2">
    <name type="scientific">Ruthenibacterium lactatiformans</name>
    <dbReference type="NCBI Taxonomy" id="1550024"/>
    <lineage>
        <taxon>Bacteria</taxon>
        <taxon>Bacillati</taxon>
        <taxon>Bacillota</taxon>
        <taxon>Clostridia</taxon>
        <taxon>Eubacteriales</taxon>
        <taxon>Oscillospiraceae</taxon>
        <taxon>Ruthenibacterium</taxon>
    </lineage>
</organism>
<gene>
    <name evidence="1" type="ORF">TQ39_19370</name>
</gene>
<comment type="caution">
    <text evidence="1">The sequence shown here is derived from an EMBL/GenBank/DDBJ whole genome shotgun (WGS) entry which is preliminary data.</text>
</comment>
<dbReference type="EMBL" id="JXXK01000064">
    <property type="protein sequence ID" value="KJF38227.1"/>
    <property type="molecule type" value="Genomic_DNA"/>
</dbReference>
<keyword evidence="2" id="KW-1185">Reference proteome</keyword>
<protein>
    <submittedName>
        <fullName evidence="1">Uncharacterized protein</fullName>
    </submittedName>
</protein>
<reference evidence="1" key="1">
    <citation type="submission" date="2015-02" db="EMBL/GenBank/DDBJ databases">
        <title>A novel member of the family Ruminococcaceae isolated from human feces.</title>
        <authorList>
            <person name="Shkoporov A.N."/>
            <person name="Chaplin A.V."/>
            <person name="Motuzova O.V."/>
            <person name="Kafarskaia L.I."/>
            <person name="Khokhlova E.V."/>
            <person name="Efimov B.A."/>
        </authorList>
    </citation>
    <scope>NUCLEOTIDE SEQUENCE [LARGE SCALE GENOMIC DNA]</scope>
    <source>
        <strain evidence="1">585-1</strain>
    </source>
</reference>